<organism evidence="2 3">
    <name type="scientific">Saccharophagus degradans (strain 2-40 / ATCC 43961 / DSM 17024)</name>
    <dbReference type="NCBI Taxonomy" id="203122"/>
    <lineage>
        <taxon>Bacteria</taxon>
        <taxon>Pseudomonadati</taxon>
        <taxon>Pseudomonadota</taxon>
        <taxon>Gammaproteobacteria</taxon>
        <taxon>Cellvibrionales</taxon>
        <taxon>Cellvibrionaceae</taxon>
        <taxon>Saccharophagus</taxon>
    </lineage>
</organism>
<sequence length="189" mass="21194">MLDVALKFLAGEVNAYLKSRTGLTDDIVELNPVVDEAGKYLISDGGVSIVLINMEEETATREQTYEYQYHAGQHIKLQPELKLNLYLMFAANFKLYDQALKYLSHVLTFFQSHKLFTPQSHPALDSSIQRLALDMQSLSFDQLNQVWAYIGGKHLPSVVYKARLIAIQDQSQDGVQPPISIVNMSAGGM</sequence>
<dbReference type="Proteomes" id="UP000001947">
    <property type="component" value="Chromosome"/>
</dbReference>
<keyword evidence="3" id="KW-1185">Reference proteome</keyword>
<evidence type="ECO:0000259" key="1">
    <source>
        <dbReference type="Pfam" id="PF14065"/>
    </source>
</evidence>
<dbReference type="STRING" id="203122.Sde_1036"/>
<name>Q21LY1_SACD2</name>
<feature type="domain" description="Pvc16 N-terminal" evidence="1">
    <location>
        <begin position="8"/>
        <end position="180"/>
    </location>
</feature>
<gene>
    <name evidence="2" type="ordered locus">Sde_1036</name>
</gene>
<evidence type="ECO:0000313" key="3">
    <source>
        <dbReference type="Proteomes" id="UP000001947"/>
    </source>
</evidence>
<dbReference type="EMBL" id="CP000282">
    <property type="protein sequence ID" value="ABD80298.1"/>
    <property type="molecule type" value="Genomic_DNA"/>
</dbReference>
<dbReference type="AlphaFoldDB" id="Q21LY1"/>
<protein>
    <recommendedName>
        <fullName evidence="1">Pvc16 N-terminal domain-containing protein</fullName>
    </recommendedName>
</protein>
<dbReference type="KEGG" id="sde:Sde_1036"/>
<dbReference type="Pfam" id="PF14065">
    <property type="entry name" value="Pvc16_N"/>
    <property type="match status" value="1"/>
</dbReference>
<proteinExistence type="predicted"/>
<dbReference type="RefSeq" id="WP_011467518.1">
    <property type="nucleotide sequence ID" value="NC_007912.1"/>
</dbReference>
<dbReference type="eggNOG" id="ENOG5032Z3H">
    <property type="taxonomic scope" value="Bacteria"/>
</dbReference>
<dbReference type="OrthoDB" id="7560784at2"/>
<dbReference type="HOGENOM" id="CLU_110138_0_0_6"/>
<accession>Q21LY1</accession>
<dbReference type="InterPro" id="IPR025351">
    <property type="entry name" value="Pvc16_N"/>
</dbReference>
<evidence type="ECO:0000313" key="2">
    <source>
        <dbReference type="EMBL" id="ABD80298.1"/>
    </source>
</evidence>
<reference evidence="2 3" key="1">
    <citation type="journal article" date="2008" name="PLoS Genet.">
        <title>Complete genome sequence of the complex carbohydrate-degrading marine bacterium, Saccharophagus degradans strain 2-40 T.</title>
        <authorList>
            <person name="Weiner R.M."/>
            <person name="Taylor L.E.II."/>
            <person name="Henrissat B."/>
            <person name="Hauser L."/>
            <person name="Land M."/>
            <person name="Coutinho P.M."/>
            <person name="Rancurel C."/>
            <person name="Saunders E.H."/>
            <person name="Longmire A.G."/>
            <person name="Zhang H."/>
            <person name="Bayer E.A."/>
            <person name="Gilbert H.J."/>
            <person name="Larimer F."/>
            <person name="Zhulin I.B."/>
            <person name="Ekborg N.A."/>
            <person name="Lamed R."/>
            <person name="Richardson P.M."/>
            <person name="Borovok I."/>
            <person name="Hutcheson S."/>
        </authorList>
    </citation>
    <scope>NUCLEOTIDE SEQUENCE [LARGE SCALE GENOMIC DNA]</scope>
    <source>
        <strain evidence="3">2-40 / ATCC 43961 / DSM 17024</strain>
    </source>
</reference>
<dbReference type="GeneID" id="98612719"/>